<protein>
    <submittedName>
        <fullName evidence="2">Uncharacterized protein</fullName>
    </submittedName>
</protein>
<evidence type="ECO:0000313" key="3">
    <source>
        <dbReference type="Proteomes" id="UP000265618"/>
    </source>
</evidence>
<feature type="region of interest" description="Disordered" evidence="1">
    <location>
        <begin position="306"/>
        <end position="329"/>
    </location>
</feature>
<feature type="region of interest" description="Disordered" evidence="1">
    <location>
        <begin position="361"/>
        <end position="404"/>
    </location>
</feature>
<evidence type="ECO:0000313" key="2">
    <source>
        <dbReference type="EMBL" id="GIQ80948.1"/>
    </source>
</evidence>
<gene>
    <name evidence="2" type="ORF">KIPB_001831</name>
</gene>
<feature type="non-terminal residue" evidence="2">
    <location>
        <position position="1"/>
    </location>
</feature>
<dbReference type="EMBL" id="BDIP01000277">
    <property type="protein sequence ID" value="GIQ80948.1"/>
    <property type="molecule type" value="Genomic_DNA"/>
</dbReference>
<feature type="region of interest" description="Disordered" evidence="1">
    <location>
        <begin position="251"/>
        <end position="292"/>
    </location>
</feature>
<comment type="caution">
    <text evidence="2">The sequence shown here is derived from an EMBL/GenBank/DDBJ whole genome shotgun (WGS) entry which is preliminary data.</text>
</comment>
<proteinExistence type="predicted"/>
<evidence type="ECO:0000256" key="1">
    <source>
        <dbReference type="SAM" id="MobiDB-lite"/>
    </source>
</evidence>
<feature type="region of interest" description="Disordered" evidence="1">
    <location>
        <begin position="522"/>
        <end position="542"/>
    </location>
</feature>
<feature type="compositionally biased region" description="Low complexity" evidence="1">
    <location>
        <begin position="589"/>
        <end position="612"/>
    </location>
</feature>
<feature type="compositionally biased region" description="Basic and acidic residues" evidence="1">
    <location>
        <begin position="313"/>
        <end position="329"/>
    </location>
</feature>
<organism evidence="2 3">
    <name type="scientific">Kipferlia bialata</name>
    <dbReference type="NCBI Taxonomy" id="797122"/>
    <lineage>
        <taxon>Eukaryota</taxon>
        <taxon>Metamonada</taxon>
        <taxon>Carpediemonas-like organisms</taxon>
        <taxon>Kipferlia</taxon>
    </lineage>
</organism>
<reference evidence="2 3" key="1">
    <citation type="journal article" date="2018" name="PLoS ONE">
        <title>The draft genome of Kipferlia bialata reveals reductive genome evolution in fornicate parasites.</title>
        <authorList>
            <person name="Tanifuji G."/>
            <person name="Takabayashi S."/>
            <person name="Kume K."/>
            <person name="Takagi M."/>
            <person name="Nakayama T."/>
            <person name="Kamikawa R."/>
            <person name="Inagaki Y."/>
            <person name="Hashimoto T."/>
        </authorList>
    </citation>
    <scope>NUCLEOTIDE SEQUENCE [LARGE SCALE GENOMIC DNA]</scope>
    <source>
        <strain evidence="2">NY0173</strain>
    </source>
</reference>
<accession>A0A9K3CRC6</accession>
<feature type="region of interest" description="Disordered" evidence="1">
    <location>
        <begin position="581"/>
        <end position="659"/>
    </location>
</feature>
<dbReference type="AlphaFoldDB" id="A0A9K3CRC6"/>
<name>A0A9K3CRC6_9EUKA</name>
<keyword evidence="3" id="KW-1185">Reference proteome</keyword>
<feature type="compositionally biased region" description="Basic residues" evidence="1">
    <location>
        <begin position="614"/>
        <end position="627"/>
    </location>
</feature>
<dbReference type="Proteomes" id="UP000265618">
    <property type="component" value="Unassembled WGS sequence"/>
</dbReference>
<sequence>LLDTLIFLRDLYSSFKAKLHCTSIRGASEAEMLAYLALLKIDEALPQGVYTKLRSPLIQKAIRYRVLHATSNFGAMSALADGSPDLLAMLMRMQTEKARDSAYSREGGPYAVLCRPQFRPAIVDAYLSAPVCGTDTSAPVVGEAALELIAGFPWRCEDDKAAKGGSAAPCPASGWTVQSSPPCWRVLEHYDPEAMPGLSWVDEKAQNPLYSEYQKRLDAKLAAQNQVLEGRGVAGGETSVHHGEFTLADFSKGKAVSEDGAPETAKERRKREKREKREREREQQGGQAMGGQDMNQQLEFFRLQQEQLAQGQQERERESARVAQVEAERERERQRLLEEQRNQERERERVQRELESAARAKAEAEARALQAKRDREAAAQREREAAAERERQRQHALELEKERERERARQLALEAAAKRQREIELQLERAREAERNAKLRVAVGQRDNREKRSVFQSLIKMTRRRLRIKRSAALPVPGGLGVGGINAPHMPASTHASAPVLKGRTNRSPLLPLLWARGGVTKAPLSPSPSPKRDRWSGPLPSVSPYKAMFLRDGMMPRGLLSDSPSAAGYDAGVPEPLAKRRASTNPFASSATLTPTTHTASTTVSTPSMGKTGKGKRGKGSKKAGSHKATGNPGAERVGVSTRAGGQGVSRGKGASSTPLSLYGSGSAMLSSPLLTGTRPQFKDAKRYLQALQRDVSRSERFSQTLSALVVSSSAIASPGSTPPRSPRRK</sequence>